<dbReference type="Gene3D" id="2.60.120.260">
    <property type="entry name" value="Galactose-binding domain-like"/>
    <property type="match status" value="1"/>
</dbReference>
<reference evidence="2 3" key="1">
    <citation type="submission" date="2018-04" db="EMBL/GenBank/DDBJ databases">
        <title>Genomic Encyclopedia of Type Strains, Phase IV (KMG-IV): sequencing the most valuable type-strain genomes for metagenomic binning, comparative biology and taxonomic classification.</title>
        <authorList>
            <person name="Goeker M."/>
        </authorList>
    </citation>
    <scope>NUCLEOTIDE SEQUENCE [LARGE SCALE GENOMIC DNA]</scope>
    <source>
        <strain evidence="2 3">DSM 14823</strain>
    </source>
</reference>
<dbReference type="InterPro" id="IPR012334">
    <property type="entry name" value="Pectin_lyas_fold"/>
</dbReference>
<evidence type="ECO:0000313" key="3">
    <source>
        <dbReference type="Proteomes" id="UP000245959"/>
    </source>
</evidence>
<dbReference type="Proteomes" id="UP000245959">
    <property type="component" value="Unassembled WGS sequence"/>
</dbReference>
<proteinExistence type="predicted"/>
<dbReference type="GeneID" id="78296669"/>
<protein>
    <recommendedName>
        <fullName evidence="4">Parallel beta helix pectate lyase-like protein</fullName>
    </recommendedName>
</protein>
<organism evidence="2 3">
    <name type="scientific">Victivallis vadensis</name>
    <dbReference type="NCBI Taxonomy" id="172901"/>
    <lineage>
        <taxon>Bacteria</taxon>
        <taxon>Pseudomonadati</taxon>
        <taxon>Lentisphaerota</taxon>
        <taxon>Lentisphaeria</taxon>
        <taxon>Victivallales</taxon>
        <taxon>Victivallaceae</taxon>
        <taxon>Victivallis</taxon>
    </lineage>
</organism>
<feature type="chain" id="PRO_5015476538" description="Parallel beta helix pectate lyase-like protein" evidence="1">
    <location>
        <begin position="21"/>
        <end position="802"/>
    </location>
</feature>
<sequence>MKKSVVLPLFLAALGSAAFAAEVKFQSGFEKGLEGWELPKSRAEVGVSATAASGKQAAEIRFDPAGKPEKRHSGVLWSKKIPVTRGIYRVTGKIQLAEGYGATVGIEFYNAQHRKLGNNGYHFGSAPPAKDAWLNVDFKGAAFSDETSYAMVKLYIPYGVKQLIRLDDIRLEALPVDPAPPPWEPQYKLRPEEKAKLTPADIPGPDGIVYPDFTYAGARADVLKQAGKTVVRLKAKEGDDISLPLRRAVDSLPDDGGTVEIPAGNFKMRNMLLITKDFVTLRGAGSDRTRIDFNYDAGDNRVDLYGIRNGDRIAPKQAVHIYARPAGLRSLKLEVDGREFGKFTRSLHSGNASLYAKNLPGSVKPGKHRLRGTAEYQDGRKFTVEAEVTVDAAVRPTLPEQAAGSFIAFRGRGFTYRDYRIAQDGVRGESSVVLQDKNHPFKAGDIVVLRALETPERRAVTGNACNWGNFRSTHLFIREVQGTKLTFNQPLRLDYPVADKSFVRKFDIVRGGRVEGMTLETKYDYWLSSVTFEYASDCVARDLKVIQCGRNPVYGGHAKFCSILDCEFDGSWFNGGGGTAYVGWDNCSDCLIDGVVARRMRHAPVVQWGASGNVIRNGRFYNCDSQWHAGWSTENLFENCVVISDTKEFGGYGNAFWASSPEDGAHGPNGPRNVVYNCDGYSISDAVYLGGMNENWVFAWNRLRAKQGVGFFFKTASFDHILKGNVVILEDKNSPFILFATPDCGGVELIGNTFSGGNGKLFSGLHRPLVEKDNRIIPLDTKLPRPRPQVPSIYEWQLKHKR</sequence>
<comment type="caution">
    <text evidence="2">The sequence shown here is derived from an EMBL/GenBank/DDBJ whole genome shotgun (WGS) entry which is preliminary data.</text>
</comment>
<feature type="signal peptide" evidence="1">
    <location>
        <begin position="1"/>
        <end position="20"/>
    </location>
</feature>
<dbReference type="InterPro" id="IPR011050">
    <property type="entry name" value="Pectin_lyase_fold/virulence"/>
</dbReference>
<accession>A0A2U1ALD0</accession>
<gene>
    <name evidence="2" type="ORF">C8D82_13233</name>
</gene>
<dbReference type="EMBL" id="QEKH01000032">
    <property type="protein sequence ID" value="PVY37195.1"/>
    <property type="molecule type" value="Genomic_DNA"/>
</dbReference>
<dbReference type="SUPFAM" id="SSF51126">
    <property type="entry name" value="Pectin lyase-like"/>
    <property type="match status" value="1"/>
</dbReference>
<evidence type="ECO:0000256" key="1">
    <source>
        <dbReference type="SAM" id="SignalP"/>
    </source>
</evidence>
<evidence type="ECO:0008006" key="4">
    <source>
        <dbReference type="Google" id="ProtNLM"/>
    </source>
</evidence>
<dbReference type="Gene3D" id="2.160.20.10">
    <property type="entry name" value="Single-stranded right-handed beta-helix, Pectin lyase-like"/>
    <property type="match status" value="2"/>
</dbReference>
<keyword evidence="1" id="KW-0732">Signal</keyword>
<keyword evidence="3" id="KW-1185">Reference proteome</keyword>
<dbReference type="RefSeq" id="WP_116885389.1">
    <property type="nucleotide sequence ID" value="NZ_CALXNT010000108.1"/>
</dbReference>
<name>A0A2U1ALD0_9BACT</name>
<dbReference type="AlphaFoldDB" id="A0A2U1ALD0"/>
<evidence type="ECO:0000313" key="2">
    <source>
        <dbReference type="EMBL" id="PVY37195.1"/>
    </source>
</evidence>